<dbReference type="PATRIC" id="fig|1305731.5.peg.1553"/>
<evidence type="ECO:0000313" key="1">
    <source>
        <dbReference type="EMBL" id="KPQ30659.1"/>
    </source>
</evidence>
<name>A0A0P7YM07_9GAMM</name>
<organism evidence="1 2">
    <name type="scientific">Marinobacter excellens HL-55</name>
    <dbReference type="NCBI Taxonomy" id="1305731"/>
    <lineage>
        <taxon>Bacteria</taxon>
        <taxon>Pseudomonadati</taxon>
        <taxon>Pseudomonadota</taxon>
        <taxon>Gammaproteobacteria</taxon>
        <taxon>Pseudomonadales</taxon>
        <taxon>Marinobacteraceae</taxon>
        <taxon>Marinobacter</taxon>
    </lineage>
</organism>
<dbReference type="AlphaFoldDB" id="A0A0P7YM07"/>
<reference evidence="1 2" key="1">
    <citation type="submission" date="2015-09" db="EMBL/GenBank/DDBJ databases">
        <title>Identification and resolution of microdiversity through metagenomic sequencing of parallel consortia.</title>
        <authorList>
            <person name="Nelson W.C."/>
            <person name="Romine M.F."/>
            <person name="Lindemann S.R."/>
        </authorList>
    </citation>
    <scope>NUCLEOTIDE SEQUENCE [LARGE SCALE GENOMIC DNA]</scope>
    <source>
        <strain evidence="1">HL-55</strain>
    </source>
</reference>
<proteinExistence type="predicted"/>
<sequence>MDTATRPETERSQINNLKQGDSAVYHIAMRQYSPGMSAVSRFYLDHSVANALCRIDARVSEARSATQSGKSNDE</sequence>
<evidence type="ECO:0000313" key="2">
    <source>
        <dbReference type="Proteomes" id="UP000050416"/>
    </source>
</evidence>
<accession>A0A0P7YM07</accession>
<dbReference type="Proteomes" id="UP000050416">
    <property type="component" value="Unassembled WGS sequence"/>
</dbReference>
<comment type="caution">
    <text evidence="1">The sequence shown here is derived from an EMBL/GenBank/DDBJ whole genome shotgun (WGS) entry which is preliminary data.</text>
</comment>
<dbReference type="OrthoDB" id="9784272at2"/>
<protein>
    <submittedName>
        <fullName evidence="1">Uncharacterized protein</fullName>
    </submittedName>
</protein>
<dbReference type="STRING" id="1305731.GCA_000934705_02871"/>
<dbReference type="EMBL" id="LJZQ01000001">
    <property type="protein sequence ID" value="KPQ30659.1"/>
    <property type="molecule type" value="Genomic_DNA"/>
</dbReference>
<gene>
    <name evidence="1" type="ORF">HLUCCX14_00895</name>
</gene>